<evidence type="ECO:0000256" key="1">
    <source>
        <dbReference type="SAM" id="MobiDB-lite"/>
    </source>
</evidence>
<reference evidence="3 4" key="1">
    <citation type="journal article" date="2022" name="Nat. Plants">
        <title>Genomes of leafy and leafless Platanthera orchids illuminate the evolution of mycoheterotrophy.</title>
        <authorList>
            <person name="Li M.H."/>
            <person name="Liu K.W."/>
            <person name="Li Z."/>
            <person name="Lu H.C."/>
            <person name="Ye Q.L."/>
            <person name="Zhang D."/>
            <person name="Wang J.Y."/>
            <person name="Li Y.F."/>
            <person name="Zhong Z.M."/>
            <person name="Liu X."/>
            <person name="Yu X."/>
            <person name="Liu D.K."/>
            <person name="Tu X.D."/>
            <person name="Liu B."/>
            <person name="Hao Y."/>
            <person name="Liao X.Y."/>
            <person name="Jiang Y.T."/>
            <person name="Sun W.H."/>
            <person name="Chen J."/>
            <person name="Chen Y.Q."/>
            <person name="Ai Y."/>
            <person name="Zhai J.W."/>
            <person name="Wu S.S."/>
            <person name="Zhou Z."/>
            <person name="Hsiao Y.Y."/>
            <person name="Wu W.L."/>
            <person name="Chen Y.Y."/>
            <person name="Lin Y.F."/>
            <person name="Hsu J.L."/>
            <person name="Li C.Y."/>
            <person name="Wang Z.W."/>
            <person name="Zhao X."/>
            <person name="Zhong W.Y."/>
            <person name="Ma X.K."/>
            <person name="Ma L."/>
            <person name="Huang J."/>
            <person name="Chen G.Z."/>
            <person name="Huang M.Z."/>
            <person name="Huang L."/>
            <person name="Peng D.H."/>
            <person name="Luo Y.B."/>
            <person name="Zou S.Q."/>
            <person name="Chen S.P."/>
            <person name="Lan S."/>
            <person name="Tsai W.C."/>
            <person name="Van de Peer Y."/>
            <person name="Liu Z.J."/>
        </authorList>
    </citation>
    <scope>NUCLEOTIDE SEQUENCE [LARGE SCALE GENOMIC DNA]</scope>
    <source>
        <strain evidence="3">Lor288</strain>
    </source>
</reference>
<evidence type="ECO:0000256" key="2">
    <source>
        <dbReference type="SAM" id="Phobius"/>
    </source>
</evidence>
<keyword evidence="2" id="KW-1133">Transmembrane helix</keyword>
<feature type="transmembrane region" description="Helical" evidence="2">
    <location>
        <begin position="34"/>
        <end position="54"/>
    </location>
</feature>
<keyword evidence="2" id="KW-0472">Membrane</keyword>
<name>A0ABR2M3V7_9ASPA</name>
<keyword evidence="2" id="KW-0812">Transmembrane</keyword>
<dbReference type="EMBL" id="JBBWWR010000012">
    <property type="protein sequence ID" value="KAK8958795.1"/>
    <property type="molecule type" value="Genomic_DNA"/>
</dbReference>
<accession>A0ABR2M3V7</accession>
<evidence type="ECO:0000313" key="3">
    <source>
        <dbReference type="EMBL" id="KAK8958795.1"/>
    </source>
</evidence>
<gene>
    <name evidence="3" type="ORF">KSP40_PGU001516</name>
</gene>
<organism evidence="3 4">
    <name type="scientific">Platanthera guangdongensis</name>
    <dbReference type="NCBI Taxonomy" id="2320717"/>
    <lineage>
        <taxon>Eukaryota</taxon>
        <taxon>Viridiplantae</taxon>
        <taxon>Streptophyta</taxon>
        <taxon>Embryophyta</taxon>
        <taxon>Tracheophyta</taxon>
        <taxon>Spermatophyta</taxon>
        <taxon>Magnoliopsida</taxon>
        <taxon>Liliopsida</taxon>
        <taxon>Asparagales</taxon>
        <taxon>Orchidaceae</taxon>
        <taxon>Orchidoideae</taxon>
        <taxon>Orchideae</taxon>
        <taxon>Orchidinae</taxon>
        <taxon>Platanthera</taxon>
    </lineage>
</organism>
<evidence type="ECO:0000313" key="4">
    <source>
        <dbReference type="Proteomes" id="UP001412067"/>
    </source>
</evidence>
<dbReference type="Proteomes" id="UP001412067">
    <property type="component" value="Unassembled WGS sequence"/>
</dbReference>
<proteinExistence type="predicted"/>
<keyword evidence="4" id="KW-1185">Reference proteome</keyword>
<feature type="region of interest" description="Disordered" evidence="1">
    <location>
        <begin position="1"/>
        <end position="24"/>
    </location>
</feature>
<protein>
    <submittedName>
        <fullName evidence="3">Uncharacterized protein</fullName>
    </submittedName>
</protein>
<comment type="caution">
    <text evidence="3">The sequence shown here is derived from an EMBL/GenBank/DDBJ whole genome shotgun (WGS) entry which is preliminary data.</text>
</comment>
<sequence length="58" mass="6318">MVAYFHGSPPVGRDTDRLSLPRPPAEPLAPVPTMAYFLGSPLVGFECVLIICYITNQV</sequence>